<keyword evidence="9" id="KW-1185">Reference proteome</keyword>
<reference evidence="8" key="1">
    <citation type="submission" date="2023-06" db="EMBL/GenBank/DDBJ databases">
        <title>Survivors Of The Sea: Transcriptome response of Skeletonema marinoi to long-term dormancy.</title>
        <authorList>
            <person name="Pinder M.I.M."/>
            <person name="Kourtchenko O."/>
            <person name="Robertson E.K."/>
            <person name="Larsson T."/>
            <person name="Maumus F."/>
            <person name="Osuna-Cruz C.M."/>
            <person name="Vancaester E."/>
            <person name="Stenow R."/>
            <person name="Vandepoele K."/>
            <person name="Ploug H."/>
            <person name="Bruchert V."/>
            <person name="Godhe A."/>
            <person name="Topel M."/>
        </authorList>
    </citation>
    <scope>NUCLEOTIDE SEQUENCE</scope>
    <source>
        <strain evidence="8">R05AC</strain>
    </source>
</reference>
<sequence length="149" mass="16671">MLLHGVVRGLSPYRYCSYTVLQNHGYPYVVHHLSASMAWTFCASNQVMQPLASFLQFNELSTVMMNVRQVLLTAGYKSSDLIVIVVSLTFFALFSAEFVSIRNEVGWGGAILLSAFLAVNVMLQGSWFTIMASKLIGMFSKKQSKKKEQ</sequence>
<evidence type="ECO:0000256" key="1">
    <source>
        <dbReference type="ARBA" id="ARBA00004141"/>
    </source>
</evidence>
<evidence type="ECO:0000313" key="8">
    <source>
        <dbReference type="EMBL" id="KAK1738984.1"/>
    </source>
</evidence>
<evidence type="ECO:0000256" key="5">
    <source>
        <dbReference type="PROSITE-ProRule" id="PRU00205"/>
    </source>
</evidence>
<dbReference type="Pfam" id="PF03798">
    <property type="entry name" value="TRAM_LAG1_CLN8"/>
    <property type="match status" value="1"/>
</dbReference>
<comment type="subcellular location">
    <subcellularLocation>
        <location evidence="1">Membrane</location>
        <topology evidence="1">Multi-pass membrane protein</topology>
    </subcellularLocation>
</comment>
<keyword evidence="3 6" id="KW-1133">Transmembrane helix</keyword>
<dbReference type="InterPro" id="IPR006634">
    <property type="entry name" value="TLC-dom"/>
</dbReference>
<feature type="transmembrane region" description="Helical" evidence="6">
    <location>
        <begin position="107"/>
        <end position="137"/>
    </location>
</feature>
<gene>
    <name evidence="8" type="ORF">QTG54_010300</name>
</gene>
<dbReference type="Proteomes" id="UP001224775">
    <property type="component" value="Unassembled WGS sequence"/>
</dbReference>
<dbReference type="GO" id="GO:0016020">
    <property type="term" value="C:membrane"/>
    <property type="evidence" value="ECO:0007669"/>
    <property type="project" value="UniProtKB-SubCell"/>
</dbReference>
<feature type="transmembrane region" description="Helical" evidence="6">
    <location>
        <begin position="81"/>
        <end position="101"/>
    </location>
</feature>
<evidence type="ECO:0000256" key="2">
    <source>
        <dbReference type="ARBA" id="ARBA00022692"/>
    </source>
</evidence>
<dbReference type="PROSITE" id="PS50922">
    <property type="entry name" value="TLC"/>
    <property type="match status" value="1"/>
</dbReference>
<dbReference type="EMBL" id="JATAAI010000019">
    <property type="protein sequence ID" value="KAK1738984.1"/>
    <property type="molecule type" value="Genomic_DNA"/>
</dbReference>
<evidence type="ECO:0000259" key="7">
    <source>
        <dbReference type="PROSITE" id="PS50922"/>
    </source>
</evidence>
<evidence type="ECO:0000256" key="3">
    <source>
        <dbReference type="ARBA" id="ARBA00022989"/>
    </source>
</evidence>
<name>A0AAD8Y3J5_9STRA</name>
<protein>
    <recommendedName>
        <fullName evidence="7">TLC domain-containing protein</fullName>
    </recommendedName>
</protein>
<comment type="caution">
    <text evidence="8">The sequence shown here is derived from an EMBL/GenBank/DDBJ whole genome shotgun (WGS) entry which is preliminary data.</text>
</comment>
<proteinExistence type="predicted"/>
<dbReference type="AlphaFoldDB" id="A0AAD8Y3J5"/>
<keyword evidence="4 5" id="KW-0472">Membrane</keyword>
<organism evidence="8 9">
    <name type="scientific">Skeletonema marinoi</name>
    <dbReference type="NCBI Taxonomy" id="267567"/>
    <lineage>
        <taxon>Eukaryota</taxon>
        <taxon>Sar</taxon>
        <taxon>Stramenopiles</taxon>
        <taxon>Ochrophyta</taxon>
        <taxon>Bacillariophyta</taxon>
        <taxon>Coscinodiscophyceae</taxon>
        <taxon>Thalassiosirophycidae</taxon>
        <taxon>Thalassiosirales</taxon>
        <taxon>Skeletonemataceae</taxon>
        <taxon>Skeletonema</taxon>
        <taxon>Skeletonema marinoi-dohrnii complex</taxon>
    </lineage>
</organism>
<keyword evidence="2 5" id="KW-0812">Transmembrane</keyword>
<accession>A0AAD8Y3J5</accession>
<evidence type="ECO:0000313" key="9">
    <source>
        <dbReference type="Proteomes" id="UP001224775"/>
    </source>
</evidence>
<evidence type="ECO:0000256" key="6">
    <source>
        <dbReference type="SAM" id="Phobius"/>
    </source>
</evidence>
<feature type="domain" description="TLC" evidence="7">
    <location>
        <begin position="1"/>
        <end position="140"/>
    </location>
</feature>
<evidence type="ECO:0000256" key="4">
    <source>
        <dbReference type="ARBA" id="ARBA00023136"/>
    </source>
</evidence>